<dbReference type="Pfam" id="PF08906">
    <property type="entry name" value="T6SS_Tdi1_C"/>
    <property type="match status" value="1"/>
</dbReference>
<comment type="caution">
    <text evidence="2">The sequence shown here is derived from an EMBL/GenBank/DDBJ whole genome shotgun (WGS) entry which is preliminary data.</text>
</comment>
<keyword evidence="3" id="KW-1185">Reference proteome</keyword>
<sequence length="145" mass="16536">MDLLKEVKEAWGWSGVEPVEIVTENDFGNLILKDKNDHFWRLCPEDVYCDVVAKSIEEYNALIEDDEFLDDWFMPVLSAEAEKKLGSLDANRKYYMITPGILGGEYEGKNLKITTLAKTIRFSGDLGKQVKDLEDGAEVQINDIR</sequence>
<proteinExistence type="predicted"/>
<protein>
    <submittedName>
        <fullName evidence="2">DUF1851 domain-containing protein</fullName>
    </submittedName>
</protein>
<dbReference type="RefSeq" id="WP_109823732.1">
    <property type="nucleotide sequence ID" value="NZ_QGKL01000033.1"/>
</dbReference>
<name>A0A317CE00_9GAMM</name>
<reference evidence="2 3" key="1">
    <citation type="submission" date="2018-05" db="EMBL/GenBank/DDBJ databases">
        <title>Leucothrix arctica sp. nov., isolated from Arctic seawater.</title>
        <authorList>
            <person name="Choi A."/>
            <person name="Baek K."/>
        </authorList>
    </citation>
    <scope>NUCLEOTIDE SEQUENCE [LARGE SCALE GENOMIC DNA]</scope>
    <source>
        <strain evidence="2 3">IMCC9719</strain>
    </source>
</reference>
<organism evidence="2 3">
    <name type="scientific">Leucothrix arctica</name>
    <dbReference type="NCBI Taxonomy" id="1481894"/>
    <lineage>
        <taxon>Bacteria</taxon>
        <taxon>Pseudomonadati</taxon>
        <taxon>Pseudomonadota</taxon>
        <taxon>Gammaproteobacteria</taxon>
        <taxon>Thiotrichales</taxon>
        <taxon>Thiotrichaceae</taxon>
        <taxon>Leucothrix</taxon>
    </lineage>
</organism>
<dbReference type="OrthoDB" id="672028at2"/>
<dbReference type="EMBL" id="QGKL01000033">
    <property type="protein sequence ID" value="PWQ95553.1"/>
    <property type="molecule type" value="Genomic_DNA"/>
</dbReference>
<evidence type="ECO:0000313" key="2">
    <source>
        <dbReference type="EMBL" id="PWQ95553.1"/>
    </source>
</evidence>
<feature type="domain" description="T6SS immunity protein Tdi1 C-terminal" evidence="1">
    <location>
        <begin position="53"/>
        <end position="126"/>
    </location>
</feature>
<evidence type="ECO:0000259" key="1">
    <source>
        <dbReference type="Pfam" id="PF08906"/>
    </source>
</evidence>
<dbReference type="AlphaFoldDB" id="A0A317CE00"/>
<accession>A0A317CE00</accession>
<dbReference type="Proteomes" id="UP000245506">
    <property type="component" value="Unassembled WGS sequence"/>
</dbReference>
<evidence type="ECO:0000313" key="3">
    <source>
        <dbReference type="Proteomes" id="UP000245506"/>
    </source>
</evidence>
<dbReference type="InterPro" id="IPR015002">
    <property type="entry name" value="T6SS_Tdi1_C"/>
</dbReference>
<gene>
    <name evidence="2" type="ORF">DKT75_12275</name>
</gene>